<dbReference type="InterPro" id="IPR002938">
    <property type="entry name" value="FAD-bd"/>
</dbReference>
<dbReference type="GO" id="GO:0004497">
    <property type="term" value="F:monooxygenase activity"/>
    <property type="evidence" value="ECO:0007669"/>
    <property type="project" value="UniProtKB-KW"/>
</dbReference>
<dbReference type="Pfam" id="PF01494">
    <property type="entry name" value="FAD_binding_3"/>
    <property type="match status" value="1"/>
</dbReference>
<dbReference type="EMBL" id="KB445806">
    <property type="protein sequence ID" value="EMD33381.1"/>
    <property type="molecule type" value="Genomic_DNA"/>
</dbReference>
<feature type="domain" description="FAD-binding" evidence="6">
    <location>
        <begin position="16"/>
        <end position="365"/>
    </location>
</feature>
<evidence type="ECO:0000256" key="2">
    <source>
        <dbReference type="ARBA" id="ARBA00022630"/>
    </source>
</evidence>
<dbReference type="STRING" id="914234.M2R399"/>
<evidence type="ECO:0000256" key="1">
    <source>
        <dbReference type="ARBA" id="ARBA00007992"/>
    </source>
</evidence>
<organism evidence="7 8">
    <name type="scientific">Ceriporiopsis subvermispora (strain B)</name>
    <name type="common">White-rot fungus</name>
    <name type="synonym">Gelatoporia subvermispora</name>
    <dbReference type="NCBI Taxonomy" id="914234"/>
    <lineage>
        <taxon>Eukaryota</taxon>
        <taxon>Fungi</taxon>
        <taxon>Dikarya</taxon>
        <taxon>Basidiomycota</taxon>
        <taxon>Agaricomycotina</taxon>
        <taxon>Agaricomycetes</taxon>
        <taxon>Polyporales</taxon>
        <taxon>Gelatoporiaceae</taxon>
        <taxon>Gelatoporia</taxon>
    </lineage>
</organism>
<evidence type="ECO:0000256" key="3">
    <source>
        <dbReference type="ARBA" id="ARBA00022827"/>
    </source>
</evidence>
<dbReference type="SUPFAM" id="SSF51905">
    <property type="entry name" value="FAD/NAD(P)-binding domain"/>
    <property type="match status" value="1"/>
</dbReference>
<dbReference type="PRINTS" id="PR00420">
    <property type="entry name" value="RNGMNOXGNASE"/>
</dbReference>
<dbReference type="Gene3D" id="3.50.50.60">
    <property type="entry name" value="FAD/NAD(P)-binding domain"/>
    <property type="match status" value="1"/>
</dbReference>
<accession>M2R399</accession>
<evidence type="ECO:0000256" key="5">
    <source>
        <dbReference type="ARBA" id="ARBA00023033"/>
    </source>
</evidence>
<protein>
    <recommendedName>
        <fullName evidence="6">FAD-binding domain-containing protein</fullName>
    </recommendedName>
</protein>
<evidence type="ECO:0000259" key="6">
    <source>
        <dbReference type="Pfam" id="PF01494"/>
    </source>
</evidence>
<dbReference type="OrthoDB" id="5428495at2759"/>
<reference evidence="7 8" key="1">
    <citation type="journal article" date="2012" name="Proc. Natl. Acad. Sci. U.S.A.">
        <title>Comparative genomics of Ceriporiopsis subvermispora and Phanerochaete chrysosporium provide insight into selective ligninolysis.</title>
        <authorList>
            <person name="Fernandez-Fueyo E."/>
            <person name="Ruiz-Duenas F.J."/>
            <person name="Ferreira P."/>
            <person name="Floudas D."/>
            <person name="Hibbett D.S."/>
            <person name="Canessa P."/>
            <person name="Larrondo L.F."/>
            <person name="James T.Y."/>
            <person name="Seelenfreund D."/>
            <person name="Lobos S."/>
            <person name="Polanco R."/>
            <person name="Tello M."/>
            <person name="Honda Y."/>
            <person name="Watanabe T."/>
            <person name="Watanabe T."/>
            <person name="Ryu J.S."/>
            <person name="Kubicek C.P."/>
            <person name="Schmoll M."/>
            <person name="Gaskell J."/>
            <person name="Hammel K.E."/>
            <person name="St John F.J."/>
            <person name="Vanden Wymelenberg A."/>
            <person name="Sabat G."/>
            <person name="Splinter BonDurant S."/>
            <person name="Syed K."/>
            <person name="Yadav J.S."/>
            <person name="Doddapaneni H."/>
            <person name="Subramanian V."/>
            <person name="Lavin J.L."/>
            <person name="Oguiza J.A."/>
            <person name="Perez G."/>
            <person name="Pisabarro A.G."/>
            <person name="Ramirez L."/>
            <person name="Santoyo F."/>
            <person name="Master E."/>
            <person name="Coutinho P.M."/>
            <person name="Henrissat B."/>
            <person name="Lombard V."/>
            <person name="Magnuson J.K."/>
            <person name="Kuees U."/>
            <person name="Hori C."/>
            <person name="Igarashi K."/>
            <person name="Samejima M."/>
            <person name="Held B.W."/>
            <person name="Barry K.W."/>
            <person name="LaButti K.M."/>
            <person name="Lapidus A."/>
            <person name="Lindquist E.A."/>
            <person name="Lucas S.M."/>
            <person name="Riley R."/>
            <person name="Salamov A.A."/>
            <person name="Hoffmeister D."/>
            <person name="Schwenk D."/>
            <person name="Hadar Y."/>
            <person name="Yarden O."/>
            <person name="de Vries R.P."/>
            <person name="Wiebenga A."/>
            <person name="Stenlid J."/>
            <person name="Eastwood D."/>
            <person name="Grigoriev I.V."/>
            <person name="Berka R.M."/>
            <person name="Blanchette R.A."/>
            <person name="Kersten P."/>
            <person name="Martinez A.T."/>
            <person name="Vicuna R."/>
            <person name="Cullen D."/>
        </authorList>
    </citation>
    <scope>NUCLEOTIDE SEQUENCE [LARGE SCALE GENOMIC DNA]</scope>
    <source>
        <strain evidence="7 8">B</strain>
    </source>
</reference>
<gene>
    <name evidence="7" type="ORF">CERSUDRAFT_68028</name>
</gene>
<evidence type="ECO:0000313" key="8">
    <source>
        <dbReference type="Proteomes" id="UP000016930"/>
    </source>
</evidence>
<dbReference type="PANTHER" id="PTHR13789:SF309">
    <property type="entry name" value="PUTATIVE (AFU_ORTHOLOGUE AFUA_6G14510)-RELATED"/>
    <property type="match status" value="1"/>
</dbReference>
<evidence type="ECO:0000256" key="4">
    <source>
        <dbReference type="ARBA" id="ARBA00023002"/>
    </source>
</evidence>
<dbReference type="AlphaFoldDB" id="M2R399"/>
<dbReference type="InterPro" id="IPR050493">
    <property type="entry name" value="FAD-dep_Monooxygenase_BioMet"/>
</dbReference>
<keyword evidence="5" id="KW-0503">Monooxygenase</keyword>
<proteinExistence type="inferred from homology"/>
<keyword evidence="3" id="KW-0274">FAD</keyword>
<sequence length="468" mass="51316">MSAQRSAIPLPAPLSIDVLVVGGGICGLASAIALGRVGHRVTILEKEDGRRNRGNSGLRLPPNMSKILFHWGLKEKLQRVALTSQPTLFTKYDSGELLGAQIWEGELLVETRGEFMFTTHSELHKILTDAALATGATIRTNAEVVEIADDESKVTLSTGEVLSADIIVGADGPYGLCRADILGRRDTGTPMGVAMYDMLVRTKDVTTNFAKVTVKDNAQFLALGNGRAVVALPVHNGNDIAAQWYLREETAEGAYGDPRSHDASQLDLDCNSDLRSVLDHATPALRIPFKQFDELEDWVHDDKPLVVIGEAAHPFCPGSLQGPAMAVEDAAVLGKLFSHLNTKDQIESFLYAFQDLRQARANGALKSDIENVFTVMLEDGPIQEMRDNMMRQKRDQGANLLDQGEGEESKLWEEIRTVFGYDCEDEADNWWVEWGLLRERARETNDPEAGLGVSFATMSIQVNEAIVA</sequence>
<evidence type="ECO:0000313" key="7">
    <source>
        <dbReference type="EMBL" id="EMD33381.1"/>
    </source>
</evidence>
<keyword evidence="4" id="KW-0560">Oxidoreductase</keyword>
<dbReference type="HOGENOM" id="CLU_009665_19_3_1"/>
<keyword evidence="8" id="KW-1185">Reference proteome</keyword>
<dbReference type="InterPro" id="IPR036188">
    <property type="entry name" value="FAD/NAD-bd_sf"/>
</dbReference>
<dbReference type="GO" id="GO:0071949">
    <property type="term" value="F:FAD binding"/>
    <property type="evidence" value="ECO:0007669"/>
    <property type="project" value="InterPro"/>
</dbReference>
<comment type="similarity">
    <text evidence="1">Belongs to the paxM FAD-dependent monooxygenase family.</text>
</comment>
<dbReference type="Proteomes" id="UP000016930">
    <property type="component" value="Unassembled WGS sequence"/>
</dbReference>
<name>M2R399_CERS8</name>
<keyword evidence="2" id="KW-0285">Flavoprotein</keyword>
<dbReference type="PANTHER" id="PTHR13789">
    <property type="entry name" value="MONOOXYGENASE"/>
    <property type="match status" value="1"/>
</dbReference>